<name>A0A6J5QYV7_9CAUD</name>
<protein>
    <submittedName>
        <fullName evidence="1">Uncharacterized protein</fullName>
    </submittedName>
</protein>
<organism evidence="1">
    <name type="scientific">uncultured Caudovirales phage</name>
    <dbReference type="NCBI Taxonomy" id="2100421"/>
    <lineage>
        <taxon>Viruses</taxon>
        <taxon>Duplodnaviria</taxon>
        <taxon>Heunggongvirae</taxon>
        <taxon>Uroviricota</taxon>
        <taxon>Caudoviricetes</taxon>
        <taxon>Peduoviridae</taxon>
        <taxon>Maltschvirus</taxon>
        <taxon>Maltschvirus maltsch</taxon>
    </lineage>
</organism>
<proteinExistence type="predicted"/>
<accession>A0A6J5QYV7</accession>
<evidence type="ECO:0000313" key="1">
    <source>
        <dbReference type="EMBL" id="CAB4189603.1"/>
    </source>
</evidence>
<gene>
    <name evidence="1" type="ORF">UFOVP1205_8</name>
</gene>
<dbReference type="EMBL" id="LR797141">
    <property type="protein sequence ID" value="CAB4189603.1"/>
    <property type="molecule type" value="Genomic_DNA"/>
</dbReference>
<sequence length="60" mass="6801">MRRPTIADVQVPIEEMWIRLCRDEDKTPLFPSSFRAGDADPKLVEEVCRLATENPISEAG</sequence>
<reference evidence="1" key="1">
    <citation type="submission" date="2020-05" db="EMBL/GenBank/DDBJ databases">
        <authorList>
            <person name="Chiriac C."/>
            <person name="Salcher M."/>
            <person name="Ghai R."/>
            <person name="Kavagutti S V."/>
        </authorList>
    </citation>
    <scope>NUCLEOTIDE SEQUENCE</scope>
</reference>